<feature type="region of interest" description="Disordered" evidence="1">
    <location>
        <begin position="64"/>
        <end position="103"/>
    </location>
</feature>
<feature type="chain" id="PRO_5002228457" evidence="2">
    <location>
        <begin position="20"/>
        <end position="553"/>
    </location>
</feature>
<sequence>MWPTLMLLAVFVHIGGILAPDVPLDPNDYAIFEHLEALPGVDAILDREHDLYSSHLPLAGSHPSTFVSTSVSEHNGQQAPGASVLPDSHLKQASHGPLSSSGRLSDHTILQIQQPWSSSSQAEAVPRQPPRYTPASASALDPALREQIHDVQDRNPDDLTAVVYGYKRKFGLVETGASSQDAEGLSSPGLAEHIQLKPPESQAMQLEPDSSSSQATGHEATGRLYEIDPSQLTNMPVLIIYQQDPLAGVLMHQLKDEMGISPTRRKFSPRPFTPSDNGAFISSITANLQYARLYREYEVEGKRLLVAFLRHGRVLRLEKLRNSAMVWEFKTDGSRAVMLCRGIYALDHNHRSSIYKTRPTAGFIVRIQHSVSTASDVLEVTRIRPENIPAYEGDSPRREGIQGVGQHTATASHFFYRRDKDLEPAFRGWQLAYIPRANWLTIKPEIELAKSDEQAFSRSMLKSFKQRSNMRVIHLAGQDFLMSHHPALENVPSLSQSFAAIWKEEKDGERESLVAVGLYPISRSQYNVALSRQSLPQREFSLSPDFRSNQKRT</sequence>
<dbReference type="EMBL" id="CM003148">
    <property type="protein sequence ID" value="KIS68298.1"/>
    <property type="molecule type" value="Genomic_DNA"/>
</dbReference>
<dbReference type="Proteomes" id="UP000000561">
    <property type="component" value="Chromosome 9"/>
</dbReference>
<feature type="signal peptide" evidence="2">
    <location>
        <begin position="1"/>
        <end position="19"/>
    </location>
</feature>
<dbReference type="KEGG" id="uma:UMAG_03397"/>
<dbReference type="GeneID" id="23563860"/>
<dbReference type="VEuPathDB" id="FungiDB:UMAG_03397"/>
<dbReference type="eggNOG" id="ENOG502R404">
    <property type="taxonomic scope" value="Eukaryota"/>
</dbReference>
<protein>
    <submittedName>
        <fullName evidence="3">Uncharacterized protein</fullName>
    </submittedName>
</protein>
<feature type="compositionally biased region" description="Polar residues" evidence="1">
    <location>
        <begin position="64"/>
        <end position="80"/>
    </location>
</feature>
<gene>
    <name evidence="3" type="ORF">UMAG_03397</name>
</gene>
<reference evidence="3 4" key="1">
    <citation type="journal article" date="2006" name="Nature">
        <title>Insights from the genome of the biotrophic fungal plant pathogen Ustilago maydis.</title>
        <authorList>
            <person name="Kamper J."/>
            <person name="Kahmann R."/>
            <person name="Bolker M."/>
            <person name="Ma L.J."/>
            <person name="Brefort T."/>
            <person name="Saville B.J."/>
            <person name="Banuett F."/>
            <person name="Kronstad J.W."/>
            <person name="Gold S.E."/>
            <person name="Muller O."/>
            <person name="Perlin M.H."/>
            <person name="Wosten H.A."/>
            <person name="de Vries R."/>
            <person name="Ruiz-Herrera J."/>
            <person name="Reynaga-Pena C.G."/>
            <person name="Snetselaar K."/>
            <person name="McCann M."/>
            <person name="Perez-Martin J."/>
            <person name="Feldbrugge M."/>
            <person name="Basse C.W."/>
            <person name="Steinberg G."/>
            <person name="Ibeas J.I."/>
            <person name="Holloman W."/>
            <person name="Guzman P."/>
            <person name="Farman M."/>
            <person name="Stajich J.E."/>
            <person name="Sentandreu R."/>
            <person name="Gonzalez-Prieto J.M."/>
            <person name="Kennell J.C."/>
            <person name="Molina L."/>
            <person name="Schirawski J."/>
            <person name="Mendoza-Mendoza A."/>
            <person name="Greilinger D."/>
            <person name="Munch K."/>
            <person name="Rossel N."/>
            <person name="Scherer M."/>
            <person name="Vranes M."/>
            <person name="Ladendorf O."/>
            <person name="Vincon V."/>
            <person name="Fuchs U."/>
            <person name="Sandrock B."/>
            <person name="Meng S."/>
            <person name="Ho E.C."/>
            <person name="Cahill M.J."/>
            <person name="Boyce K.J."/>
            <person name="Klose J."/>
            <person name="Klosterman S.J."/>
            <person name="Deelstra H.J."/>
            <person name="Ortiz-Castellanos L."/>
            <person name="Li W."/>
            <person name="Sanchez-Alonso P."/>
            <person name="Schreier P.H."/>
            <person name="Hauser-Hahn I."/>
            <person name="Vaupel M."/>
            <person name="Koopmann E."/>
            <person name="Friedrich G."/>
            <person name="Voss H."/>
            <person name="Schluter T."/>
            <person name="Margolis J."/>
            <person name="Platt D."/>
            <person name="Swimmer C."/>
            <person name="Gnirke A."/>
            <person name="Chen F."/>
            <person name="Vysotskaia V."/>
            <person name="Mannhaupt G."/>
            <person name="Guldener U."/>
            <person name="Munsterkotter M."/>
            <person name="Haase D."/>
            <person name="Oesterheld M."/>
            <person name="Mewes H.W."/>
            <person name="Mauceli E.W."/>
            <person name="DeCaprio D."/>
            <person name="Wade C.M."/>
            <person name="Butler J."/>
            <person name="Young S."/>
            <person name="Jaffe D.B."/>
            <person name="Calvo S."/>
            <person name="Nusbaum C."/>
            <person name="Galagan J."/>
            <person name="Birren B.W."/>
        </authorList>
    </citation>
    <scope>NUCLEOTIDE SEQUENCE [LARGE SCALE GENOMIC DNA]</scope>
    <source>
        <strain evidence="4">DSM 14603 / FGSC 9021 / UM521</strain>
    </source>
</reference>
<dbReference type="AlphaFoldDB" id="A0A0D1CNP8"/>
<evidence type="ECO:0000256" key="2">
    <source>
        <dbReference type="SAM" id="SignalP"/>
    </source>
</evidence>
<dbReference type="RefSeq" id="XP_011389873.1">
    <property type="nucleotide sequence ID" value="XM_011391571.1"/>
</dbReference>
<keyword evidence="2" id="KW-0732">Signal</keyword>
<evidence type="ECO:0000313" key="3">
    <source>
        <dbReference type="EMBL" id="KIS68298.1"/>
    </source>
</evidence>
<accession>A0A0D1CNP8</accession>
<organism evidence="3 4">
    <name type="scientific">Mycosarcoma maydis</name>
    <name type="common">Corn smut fungus</name>
    <name type="synonym">Ustilago maydis</name>
    <dbReference type="NCBI Taxonomy" id="5270"/>
    <lineage>
        <taxon>Eukaryota</taxon>
        <taxon>Fungi</taxon>
        <taxon>Dikarya</taxon>
        <taxon>Basidiomycota</taxon>
        <taxon>Ustilaginomycotina</taxon>
        <taxon>Ustilaginomycetes</taxon>
        <taxon>Ustilaginales</taxon>
        <taxon>Ustilaginaceae</taxon>
        <taxon>Mycosarcoma</taxon>
    </lineage>
</organism>
<dbReference type="InParanoid" id="A0A0D1CNP8"/>
<evidence type="ECO:0000256" key="1">
    <source>
        <dbReference type="SAM" id="MobiDB-lite"/>
    </source>
</evidence>
<name>A0A0D1CNP8_MYCMD</name>
<evidence type="ECO:0000313" key="4">
    <source>
        <dbReference type="Proteomes" id="UP000000561"/>
    </source>
</evidence>
<keyword evidence="4" id="KW-1185">Reference proteome</keyword>
<feature type="region of interest" description="Disordered" evidence="1">
    <location>
        <begin position="115"/>
        <end position="137"/>
    </location>
</feature>
<proteinExistence type="predicted"/>
<dbReference type="OrthoDB" id="2556726at2759"/>